<reference evidence="2 3" key="1">
    <citation type="journal article" date="2018" name="Nat. Ecol. Evol.">
        <title>Pezizomycetes genomes reveal the molecular basis of ectomycorrhizal truffle lifestyle.</title>
        <authorList>
            <person name="Murat C."/>
            <person name="Payen T."/>
            <person name="Noel B."/>
            <person name="Kuo A."/>
            <person name="Morin E."/>
            <person name="Chen J."/>
            <person name="Kohler A."/>
            <person name="Krizsan K."/>
            <person name="Balestrini R."/>
            <person name="Da Silva C."/>
            <person name="Montanini B."/>
            <person name="Hainaut M."/>
            <person name="Levati E."/>
            <person name="Barry K.W."/>
            <person name="Belfiori B."/>
            <person name="Cichocki N."/>
            <person name="Clum A."/>
            <person name="Dockter R.B."/>
            <person name="Fauchery L."/>
            <person name="Guy J."/>
            <person name="Iotti M."/>
            <person name="Le Tacon F."/>
            <person name="Lindquist E.A."/>
            <person name="Lipzen A."/>
            <person name="Malagnac F."/>
            <person name="Mello A."/>
            <person name="Molinier V."/>
            <person name="Miyauchi S."/>
            <person name="Poulain J."/>
            <person name="Riccioni C."/>
            <person name="Rubini A."/>
            <person name="Sitrit Y."/>
            <person name="Splivallo R."/>
            <person name="Traeger S."/>
            <person name="Wang M."/>
            <person name="Zifcakova L."/>
            <person name="Wipf D."/>
            <person name="Zambonelli A."/>
            <person name="Paolocci F."/>
            <person name="Nowrousian M."/>
            <person name="Ottonello S."/>
            <person name="Baldrian P."/>
            <person name="Spatafora J.W."/>
            <person name="Henrissat B."/>
            <person name="Nagy L.G."/>
            <person name="Aury J.M."/>
            <person name="Wincker P."/>
            <person name="Grigoriev I.V."/>
            <person name="Bonfante P."/>
            <person name="Martin F.M."/>
        </authorList>
    </citation>
    <scope>NUCLEOTIDE SEQUENCE [LARGE SCALE GENOMIC DNA]</scope>
    <source>
        <strain evidence="2 3">120613-1</strain>
    </source>
</reference>
<dbReference type="AlphaFoldDB" id="A0A3N4JJ82"/>
<feature type="region of interest" description="Disordered" evidence="1">
    <location>
        <begin position="147"/>
        <end position="171"/>
    </location>
</feature>
<evidence type="ECO:0000256" key="1">
    <source>
        <dbReference type="SAM" id="MobiDB-lite"/>
    </source>
</evidence>
<proteinExistence type="predicted"/>
<dbReference type="Proteomes" id="UP000276215">
    <property type="component" value="Unassembled WGS sequence"/>
</dbReference>
<dbReference type="EMBL" id="ML120397">
    <property type="protein sequence ID" value="RPA98312.1"/>
    <property type="molecule type" value="Genomic_DNA"/>
</dbReference>
<feature type="compositionally biased region" description="Polar residues" evidence="1">
    <location>
        <begin position="159"/>
        <end position="171"/>
    </location>
</feature>
<sequence length="522" mass="56832">MTDKAHAALESTISDIPETRVTAPAMASSESDQTSLKFEQVIKLRSEEVVTWLQQTSFFTIAGKHALGIKDAIISYDLSGDVLLRHAYDCSWLERFLPTFGACDRLSFIIRQLYDKAGIPLPASIITTTVARATVHEQDHSCVNTGAKLQPRIDPTPAATGQVQDDSSTNAGRYSPLPSILLRTRIGPILVTPKQEQDHSSANSGILLPTSIEPAVVTVPQEHDHSSSNPVIPLLSGIESTIVTTVPEQDQSSVHAGIQSPTSIEPTVVTVPQEQDHSTSNDGMPLPTMIDRPVVTTLEGQDHSSENPGIPLLPRIGGTPNTTNQGSDNSTVDVDIPTQAPPYILIRLPRLSRLPQLISDHRYHLGIEFSAAFALAAGGFHLSDWSLEGNIMSSIAYQSSEYTYLFFSHPKRMADRAYTTSEPGISDTPQTRTMVPGTASSKTDQISSGLEQFMEFTAREVVALLERTGFSRPSGPLVLMVKAAFVPNDLSFLFKFSRPSEGVSEWLVMSSTPIPYNIYPLR</sequence>
<keyword evidence="3" id="KW-1185">Reference proteome</keyword>
<evidence type="ECO:0000313" key="3">
    <source>
        <dbReference type="Proteomes" id="UP000276215"/>
    </source>
</evidence>
<name>A0A3N4JJ82_9PEZI</name>
<organism evidence="2 3">
    <name type="scientific">Choiromyces venosus 120613-1</name>
    <dbReference type="NCBI Taxonomy" id="1336337"/>
    <lineage>
        <taxon>Eukaryota</taxon>
        <taxon>Fungi</taxon>
        <taxon>Dikarya</taxon>
        <taxon>Ascomycota</taxon>
        <taxon>Pezizomycotina</taxon>
        <taxon>Pezizomycetes</taxon>
        <taxon>Pezizales</taxon>
        <taxon>Tuberaceae</taxon>
        <taxon>Choiromyces</taxon>
    </lineage>
</organism>
<evidence type="ECO:0000313" key="2">
    <source>
        <dbReference type="EMBL" id="RPA98312.1"/>
    </source>
</evidence>
<accession>A0A3N4JJ82</accession>
<protein>
    <submittedName>
        <fullName evidence="2">Uncharacterized protein</fullName>
    </submittedName>
</protein>
<gene>
    <name evidence="2" type="ORF">L873DRAFT_1790435</name>
</gene>